<gene>
    <name evidence="1" type="ORF">KEG57_38165</name>
</gene>
<organism evidence="1 2">
    <name type="scientific">Polyangium jinanense</name>
    <dbReference type="NCBI Taxonomy" id="2829994"/>
    <lineage>
        <taxon>Bacteria</taxon>
        <taxon>Pseudomonadati</taxon>
        <taxon>Myxococcota</taxon>
        <taxon>Polyangia</taxon>
        <taxon>Polyangiales</taxon>
        <taxon>Polyangiaceae</taxon>
        <taxon>Polyangium</taxon>
    </lineage>
</organism>
<reference evidence="1 2" key="1">
    <citation type="submission" date="2021-04" db="EMBL/GenBank/DDBJ databases">
        <title>Genome analysis of Polyangium sp.</title>
        <authorList>
            <person name="Li Y."/>
            <person name="Wang J."/>
        </authorList>
    </citation>
    <scope>NUCLEOTIDE SEQUENCE [LARGE SCALE GENOMIC DNA]</scope>
    <source>
        <strain evidence="1 2">SDU14</strain>
    </source>
</reference>
<dbReference type="RefSeq" id="WP_272421178.1">
    <property type="nucleotide sequence ID" value="NZ_JAGTJJ010000038.1"/>
</dbReference>
<evidence type="ECO:0000313" key="2">
    <source>
        <dbReference type="Proteomes" id="UP001151081"/>
    </source>
</evidence>
<name>A0A9X3X8X9_9BACT</name>
<protein>
    <submittedName>
        <fullName evidence="1">Uncharacterized protein</fullName>
    </submittedName>
</protein>
<dbReference type="AlphaFoldDB" id="A0A9X3X8X9"/>
<sequence>MSLRDLSVLYLVAGICCAVAIYRSSPAGGSRAAMSAALAVPLWPLWAPIALTAKRAAEAPKGAAGSALARVKAALAEAVAASRGTPLASVLPAEAAARIEAEVERRVERHAELEALLRKDAFDLGRAEARVRELEHASGSSRALATARLDLDNVRRLSSLRDRDARALEELCALAEALRTQVTVARFSGSSAADIGGIVSEVQARVEGLGAALEAEESLRAEEPIET</sequence>
<proteinExistence type="predicted"/>
<keyword evidence="2" id="KW-1185">Reference proteome</keyword>
<evidence type="ECO:0000313" key="1">
    <source>
        <dbReference type="EMBL" id="MDC3986367.1"/>
    </source>
</evidence>
<dbReference type="Proteomes" id="UP001151081">
    <property type="component" value="Unassembled WGS sequence"/>
</dbReference>
<dbReference type="EMBL" id="JAGTJJ010000038">
    <property type="protein sequence ID" value="MDC3986367.1"/>
    <property type="molecule type" value="Genomic_DNA"/>
</dbReference>
<accession>A0A9X3X8X9</accession>
<comment type="caution">
    <text evidence="1">The sequence shown here is derived from an EMBL/GenBank/DDBJ whole genome shotgun (WGS) entry which is preliminary data.</text>
</comment>